<accession>A0A9W5EUP6</accession>
<evidence type="ECO:0000313" key="2">
    <source>
        <dbReference type="Proteomes" id="UP000052245"/>
    </source>
</evidence>
<dbReference type="EMBL" id="FAVC01000002">
    <property type="protein sequence ID" value="CUU82091.1"/>
    <property type="molecule type" value="Genomic_DNA"/>
</dbReference>
<evidence type="ECO:0000313" key="1">
    <source>
        <dbReference type="EMBL" id="CUU82091.1"/>
    </source>
</evidence>
<comment type="caution">
    <text evidence="1">The sequence shown here is derived from an EMBL/GenBank/DDBJ whole genome shotgun (WGS) entry which is preliminary data.</text>
</comment>
<proteinExistence type="predicted"/>
<name>A0A9W5EUP6_CAMHY</name>
<gene>
    <name evidence="1" type="ORF">ERS739223_00934</name>
</gene>
<organism evidence="1 2">
    <name type="scientific">Campylobacter hyointestinalis subsp. hyointestinalis</name>
    <dbReference type="NCBI Taxonomy" id="91352"/>
    <lineage>
        <taxon>Bacteria</taxon>
        <taxon>Pseudomonadati</taxon>
        <taxon>Campylobacterota</taxon>
        <taxon>Epsilonproteobacteria</taxon>
        <taxon>Campylobacterales</taxon>
        <taxon>Campylobacteraceae</taxon>
        <taxon>Campylobacter</taxon>
    </lineage>
</organism>
<sequence length="68" mass="7674">MSALLMVKDFDESHKFEVSNKLMSNSDLSAIVCSSLDRECSTKEMDPTKTNNDRFMVLKAIFYAKSSS</sequence>
<dbReference type="AlphaFoldDB" id="A0A9W5EUP6"/>
<reference evidence="1 2" key="1">
    <citation type="submission" date="2015-11" db="EMBL/GenBank/DDBJ databases">
        <authorList>
            <consortium name="Pathogen Informatics"/>
        </authorList>
    </citation>
    <scope>NUCLEOTIDE SEQUENCE [LARGE SCALE GENOMIC DNA]</scope>
    <source>
        <strain evidence="1 2">007A-0283</strain>
    </source>
</reference>
<protein>
    <submittedName>
        <fullName evidence="1">Uncharacterized protein</fullName>
    </submittedName>
</protein>
<dbReference type="Proteomes" id="UP000052245">
    <property type="component" value="Unassembled WGS sequence"/>
</dbReference>